<evidence type="ECO:0008006" key="3">
    <source>
        <dbReference type="Google" id="ProtNLM"/>
    </source>
</evidence>
<dbReference type="AlphaFoldDB" id="A0A1C5HVP8"/>
<proteinExistence type="predicted"/>
<evidence type="ECO:0000313" key="2">
    <source>
        <dbReference type="Proteomes" id="UP000199360"/>
    </source>
</evidence>
<reference evidence="2" key="1">
    <citation type="submission" date="2016-06" db="EMBL/GenBank/DDBJ databases">
        <authorList>
            <person name="Varghese N."/>
            <person name="Submissions Spin"/>
        </authorList>
    </citation>
    <scope>NUCLEOTIDE SEQUENCE [LARGE SCALE GENOMIC DNA]</scope>
    <source>
        <strain evidence="2">DSM 45647</strain>
    </source>
</reference>
<accession>A0A1C5HVP8</accession>
<evidence type="ECO:0000313" key="1">
    <source>
        <dbReference type="EMBL" id="SCG50135.1"/>
    </source>
</evidence>
<dbReference type="Gene3D" id="1.10.260.40">
    <property type="entry name" value="lambda repressor-like DNA-binding domains"/>
    <property type="match status" value="1"/>
</dbReference>
<gene>
    <name evidence="1" type="ORF">GA0070213_10490</name>
</gene>
<sequence>MSNRPAGTHDVPLTGVAEAGETIESLAEKVAVDPKTAARWLAAGRIPHPRTRVAVAGILRRDAAELWPEPFRRRDGARSS</sequence>
<dbReference type="EMBL" id="FMDM01000004">
    <property type="protein sequence ID" value="SCG50135.1"/>
    <property type="molecule type" value="Genomic_DNA"/>
</dbReference>
<protein>
    <recommendedName>
        <fullName evidence="3">Transcriptional regulator, Nlp family</fullName>
    </recommendedName>
</protein>
<organism evidence="1 2">
    <name type="scientific">Micromonospora humi</name>
    <dbReference type="NCBI Taxonomy" id="745366"/>
    <lineage>
        <taxon>Bacteria</taxon>
        <taxon>Bacillati</taxon>
        <taxon>Actinomycetota</taxon>
        <taxon>Actinomycetes</taxon>
        <taxon>Micromonosporales</taxon>
        <taxon>Micromonosporaceae</taxon>
        <taxon>Micromonospora</taxon>
    </lineage>
</organism>
<dbReference type="Proteomes" id="UP000199360">
    <property type="component" value="Unassembled WGS sequence"/>
</dbReference>
<keyword evidence="2" id="KW-1185">Reference proteome</keyword>
<dbReference type="InterPro" id="IPR010982">
    <property type="entry name" value="Lambda_DNA-bd_dom_sf"/>
</dbReference>
<dbReference type="GO" id="GO:0003677">
    <property type="term" value="F:DNA binding"/>
    <property type="evidence" value="ECO:0007669"/>
    <property type="project" value="InterPro"/>
</dbReference>
<dbReference type="STRING" id="745366.GA0070213_10490"/>
<name>A0A1C5HVP8_9ACTN</name>